<feature type="compositionally biased region" description="Low complexity" evidence="1">
    <location>
        <begin position="22"/>
        <end position="42"/>
    </location>
</feature>
<organism evidence="3 4">
    <name type="scientific">Araneus ventricosus</name>
    <name type="common">Orbweaver spider</name>
    <name type="synonym">Epeira ventricosa</name>
    <dbReference type="NCBI Taxonomy" id="182803"/>
    <lineage>
        <taxon>Eukaryota</taxon>
        <taxon>Metazoa</taxon>
        <taxon>Ecdysozoa</taxon>
        <taxon>Arthropoda</taxon>
        <taxon>Chelicerata</taxon>
        <taxon>Arachnida</taxon>
        <taxon>Araneae</taxon>
        <taxon>Araneomorphae</taxon>
        <taxon>Entelegynae</taxon>
        <taxon>Araneoidea</taxon>
        <taxon>Araneidae</taxon>
        <taxon>Araneus</taxon>
    </lineage>
</organism>
<feature type="region of interest" description="Disordered" evidence="1">
    <location>
        <begin position="1"/>
        <end position="55"/>
    </location>
</feature>
<evidence type="ECO:0000313" key="4">
    <source>
        <dbReference type="Proteomes" id="UP000499080"/>
    </source>
</evidence>
<accession>A0A4Y2JUI7</accession>
<name>A0A4Y2JUI7_ARAVE</name>
<gene>
    <name evidence="2" type="ORF">AVEN_202023_1</name>
    <name evidence="3" type="ORF">AVEN_3031_1</name>
</gene>
<reference evidence="3 4" key="1">
    <citation type="journal article" date="2019" name="Sci. Rep.">
        <title>Orb-weaving spider Araneus ventricosus genome elucidates the spidroin gene catalogue.</title>
        <authorList>
            <person name="Kono N."/>
            <person name="Nakamura H."/>
            <person name="Ohtoshi R."/>
            <person name="Moran D.A.P."/>
            <person name="Shinohara A."/>
            <person name="Yoshida Y."/>
            <person name="Fujiwara M."/>
            <person name="Mori M."/>
            <person name="Tomita M."/>
            <person name="Arakawa K."/>
        </authorList>
    </citation>
    <scope>NUCLEOTIDE SEQUENCE [LARGE SCALE GENOMIC DNA]</scope>
</reference>
<sequence length="90" mass="10134">MQERVLERQREVQGRKERASADDTAASSTSKILSAAAKSLSSPDKTSNSEGEEGFVPYFAKRKHETDYQQPQEQTVTLKKSCLLTMLREL</sequence>
<evidence type="ECO:0000313" key="2">
    <source>
        <dbReference type="EMBL" id="GBM93565.1"/>
    </source>
</evidence>
<evidence type="ECO:0000313" key="3">
    <source>
        <dbReference type="EMBL" id="GBM93710.1"/>
    </source>
</evidence>
<evidence type="ECO:0000256" key="1">
    <source>
        <dbReference type="SAM" id="MobiDB-lite"/>
    </source>
</evidence>
<protein>
    <submittedName>
        <fullName evidence="3">Uncharacterized protein</fullName>
    </submittedName>
</protein>
<keyword evidence="4" id="KW-1185">Reference proteome</keyword>
<dbReference type="AlphaFoldDB" id="A0A4Y2JUI7"/>
<feature type="compositionally biased region" description="Basic and acidic residues" evidence="1">
    <location>
        <begin position="1"/>
        <end position="21"/>
    </location>
</feature>
<dbReference type="EMBL" id="BGPR01111919">
    <property type="protein sequence ID" value="GBM93565.1"/>
    <property type="molecule type" value="Genomic_DNA"/>
</dbReference>
<comment type="caution">
    <text evidence="3">The sequence shown here is derived from an EMBL/GenBank/DDBJ whole genome shotgun (WGS) entry which is preliminary data.</text>
</comment>
<dbReference type="EMBL" id="BGPR01111975">
    <property type="protein sequence ID" value="GBM93710.1"/>
    <property type="molecule type" value="Genomic_DNA"/>
</dbReference>
<proteinExistence type="predicted"/>
<dbReference type="Proteomes" id="UP000499080">
    <property type="component" value="Unassembled WGS sequence"/>
</dbReference>